<organism evidence="2">
    <name type="scientific">Haemonchus contortus</name>
    <name type="common">Barber pole worm</name>
    <dbReference type="NCBI Taxonomy" id="6289"/>
    <lineage>
        <taxon>Eukaryota</taxon>
        <taxon>Metazoa</taxon>
        <taxon>Ecdysozoa</taxon>
        <taxon>Nematoda</taxon>
        <taxon>Chromadorea</taxon>
        <taxon>Rhabditida</taxon>
        <taxon>Rhabditina</taxon>
        <taxon>Rhabditomorpha</taxon>
        <taxon>Strongyloidea</taxon>
        <taxon>Trichostrongylidae</taxon>
        <taxon>Haemonchus</taxon>
    </lineage>
</organism>
<feature type="compositionally biased region" description="Polar residues" evidence="1">
    <location>
        <begin position="158"/>
        <end position="171"/>
    </location>
</feature>
<proteinExistence type="predicted"/>
<dbReference type="GO" id="GO:0004519">
    <property type="term" value="F:endonuclease activity"/>
    <property type="evidence" value="ECO:0007669"/>
    <property type="project" value="UniProtKB-KW"/>
</dbReference>
<dbReference type="AlphaFoldDB" id="W6NSF2"/>
<keyword evidence="2" id="KW-0540">Nuclease</keyword>
<keyword evidence="2" id="KW-0255">Endonuclease</keyword>
<name>W6NSF2_HAECO</name>
<comment type="caution">
    <text evidence="2">The sequence shown here is derived from an EMBL/GenBank/DDBJ whole genome shotgun (WGS) entry which is preliminary data.</text>
</comment>
<evidence type="ECO:0000313" key="2">
    <source>
        <dbReference type="EMBL" id="CDL95047.1"/>
    </source>
</evidence>
<keyword evidence="2" id="KW-0378">Hydrolase</keyword>
<reference evidence="2" key="1">
    <citation type="submission" date="2013-03" db="EMBL/GenBank/DDBJ databases">
        <authorList>
            <person name="Aslett M."/>
        </authorList>
    </citation>
    <scope>NUCLEOTIDE SEQUENCE [LARGE SCALE GENOMIC DNA]</scope>
    <source>
        <strain evidence="2">ISE/inbred ISE</strain>
    </source>
</reference>
<reference evidence="2" key="2">
    <citation type="submission" date="2013-05" db="EMBL/GenBank/DDBJ databases">
        <title>The genome and transcriptome of Haemonchus contortus: a key model parasite for drug and vaccine discovery.</title>
        <authorList>
            <person name="Laing R."/>
            <person name="Kikuchi T."/>
            <person name="Martinelli A."/>
            <person name="Tsai I.J."/>
            <person name="Beech R.N."/>
            <person name="Redman E."/>
            <person name="Holroyd N."/>
            <person name="Bartley D.J."/>
            <person name="Beasley H."/>
            <person name="Britton C."/>
            <person name="Curran D."/>
            <person name="Devaney E."/>
            <person name="Gilabert A."/>
            <person name="Jackson F."/>
            <person name="Hunt M."/>
            <person name="Johnston S."/>
            <person name="Kryukov I."/>
            <person name="Li K."/>
            <person name="Morrison A.A."/>
            <person name="Reid A.J."/>
            <person name="Sargison N."/>
            <person name="Saunders G."/>
            <person name="Wasmuth J.D."/>
            <person name="Wolstenholme A."/>
            <person name="Berriman M."/>
            <person name="Gilleard J.S."/>
            <person name="Cotton J.A."/>
        </authorList>
    </citation>
    <scope>NUCLEOTIDE SEQUENCE [LARGE SCALE GENOMIC DNA]</scope>
    <source>
        <strain evidence="2">ISE/inbred ISE</strain>
    </source>
</reference>
<dbReference type="EMBL" id="CAVP010058677">
    <property type="protein sequence ID" value="CDL95047.1"/>
    <property type="molecule type" value="Genomic_DNA"/>
</dbReference>
<sequence length="197" mass="22152">MGLERPHRGGLTFFKVIVGDFYPKIGLRTMAEELYIETHGMEWNKQGGRLSGFRRATLSTGARNSRSHLIHETWESPGGQFHNEIDHIIINRKVCLTNVAVVPKFYTGSDHRLFRARFRFPVRGERGAKFRKRSPEIVSIGITSLHWRVCGKIPSAMTSMKNTTGSSNNFTVAPGELKSQRGQETSHSQDSRADAPA</sequence>
<keyword evidence="2" id="KW-0808">Transferase</keyword>
<keyword evidence="2" id="KW-0695">RNA-directed DNA polymerase</keyword>
<dbReference type="GO" id="GO:0003964">
    <property type="term" value="F:RNA-directed DNA polymerase activity"/>
    <property type="evidence" value="ECO:0007669"/>
    <property type="project" value="UniProtKB-KW"/>
</dbReference>
<feature type="compositionally biased region" description="Basic and acidic residues" evidence="1">
    <location>
        <begin position="187"/>
        <end position="197"/>
    </location>
</feature>
<feature type="region of interest" description="Disordered" evidence="1">
    <location>
        <begin position="158"/>
        <end position="197"/>
    </location>
</feature>
<protein>
    <submittedName>
        <fullName evidence="2">Endonuclease-reverse transcriptase</fullName>
    </submittedName>
</protein>
<evidence type="ECO:0000256" key="1">
    <source>
        <dbReference type="SAM" id="MobiDB-lite"/>
    </source>
</evidence>
<accession>W6NSF2</accession>
<gene>
    <name evidence="2" type="ORF">HCOI_01313800</name>
</gene>
<keyword evidence="2" id="KW-0548">Nucleotidyltransferase</keyword>